<sequence length="129" mass="14677">MARYNDPHSSHVSQEMAELLFEELRTFHNENRNDYKHLESILSEQRNMLVSHSEQLIKLTQTIHGDGNKGLIDRIDSIEKVQAEYAEKFANIETREKVRAAILGVVCALCSSIGGIITYIISVYISVNK</sequence>
<dbReference type="EMBL" id="BK014884">
    <property type="protein sequence ID" value="DAD80562.1"/>
    <property type="molecule type" value="Genomic_DNA"/>
</dbReference>
<protein>
    <submittedName>
        <fullName evidence="2">Uncharacterized protein</fullName>
    </submittedName>
</protein>
<organism evidence="2">
    <name type="scientific">Siphoviridae sp. ctYh54</name>
    <dbReference type="NCBI Taxonomy" id="2826379"/>
    <lineage>
        <taxon>Viruses</taxon>
        <taxon>Duplodnaviria</taxon>
        <taxon>Heunggongvirae</taxon>
        <taxon>Uroviricota</taxon>
        <taxon>Caudoviricetes</taxon>
    </lineage>
</organism>
<reference evidence="2" key="1">
    <citation type="journal article" date="2021" name="Proc. Natl. Acad. Sci. U.S.A.">
        <title>A Catalog of Tens of Thousands of Viruses from Human Metagenomes Reveals Hidden Associations with Chronic Diseases.</title>
        <authorList>
            <person name="Tisza M.J."/>
            <person name="Buck C.B."/>
        </authorList>
    </citation>
    <scope>NUCLEOTIDE SEQUENCE</scope>
    <source>
        <strain evidence="2">CtYh54</strain>
    </source>
</reference>
<feature type="transmembrane region" description="Helical" evidence="1">
    <location>
        <begin position="100"/>
        <end position="125"/>
    </location>
</feature>
<keyword evidence="1" id="KW-1133">Transmembrane helix</keyword>
<evidence type="ECO:0000313" key="2">
    <source>
        <dbReference type="EMBL" id="DAD80562.1"/>
    </source>
</evidence>
<keyword evidence="1" id="KW-0472">Membrane</keyword>
<keyword evidence="1" id="KW-0812">Transmembrane</keyword>
<proteinExistence type="predicted"/>
<accession>A0A8S5MEB0</accession>
<evidence type="ECO:0000256" key="1">
    <source>
        <dbReference type="SAM" id="Phobius"/>
    </source>
</evidence>
<name>A0A8S5MEB0_9CAUD</name>